<sequence length="77" mass="8412">MAAEKLSMNKGGNTTLHAKKVTVAKQEEVVVLQSQGCGFDSSFLLPHVYMPLGKALNLKYDLITFSQSQSWVNVALV</sequence>
<organism evidence="1 2">
    <name type="scientific">Ataeniobius toweri</name>
    <dbReference type="NCBI Taxonomy" id="208326"/>
    <lineage>
        <taxon>Eukaryota</taxon>
        <taxon>Metazoa</taxon>
        <taxon>Chordata</taxon>
        <taxon>Craniata</taxon>
        <taxon>Vertebrata</taxon>
        <taxon>Euteleostomi</taxon>
        <taxon>Actinopterygii</taxon>
        <taxon>Neopterygii</taxon>
        <taxon>Teleostei</taxon>
        <taxon>Neoteleostei</taxon>
        <taxon>Acanthomorphata</taxon>
        <taxon>Ovalentaria</taxon>
        <taxon>Atherinomorphae</taxon>
        <taxon>Cyprinodontiformes</taxon>
        <taxon>Goodeidae</taxon>
        <taxon>Ataeniobius</taxon>
    </lineage>
</organism>
<protein>
    <submittedName>
        <fullName evidence="1">Uncharacterized protein</fullName>
    </submittedName>
</protein>
<evidence type="ECO:0000313" key="1">
    <source>
        <dbReference type="EMBL" id="MED6246370.1"/>
    </source>
</evidence>
<comment type="caution">
    <text evidence="1">The sequence shown here is derived from an EMBL/GenBank/DDBJ whole genome shotgun (WGS) entry which is preliminary data.</text>
</comment>
<reference evidence="1 2" key="1">
    <citation type="submission" date="2021-07" db="EMBL/GenBank/DDBJ databases">
        <authorList>
            <person name="Palmer J.M."/>
        </authorList>
    </citation>
    <scope>NUCLEOTIDE SEQUENCE [LARGE SCALE GENOMIC DNA]</scope>
    <source>
        <strain evidence="1 2">AT_MEX2019</strain>
        <tissue evidence="1">Muscle</tissue>
    </source>
</reference>
<evidence type="ECO:0000313" key="2">
    <source>
        <dbReference type="Proteomes" id="UP001345963"/>
    </source>
</evidence>
<dbReference type="Proteomes" id="UP001345963">
    <property type="component" value="Unassembled WGS sequence"/>
</dbReference>
<gene>
    <name evidence="1" type="ORF">ATANTOWER_016918</name>
</gene>
<name>A0ABU7B9T2_9TELE</name>
<dbReference type="EMBL" id="JAHUTI010042834">
    <property type="protein sequence ID" value="MED6246370.1"/>
    <property type="molecule type" value="Genomic_DNA"/>
</dbReference>
<keyword evidence="2" id="KW-1185">Reference proteome</keyword>
<accession>A0ABU7B9T2</accession>
<proteinExistence type="predicted"/>